<dbReference type="Proteomes" id="UP000541444">
    <property type="component" value="Unassembled WGS sequence"/>
</dbReference>
<keyword evidence="3" id="KW-1185">Reference proteome</keyword>
<dbReference type="PANTHER" id="PTHR36047:SF1">
    <property type="entry name" value="OS01G0191000 PROTEIN"/>
    <property type="match status" value="1"/>
</dbReference>
<dbReference type="AlphaFoldDB" id="A0A7J7NXW2"/>
<dbReference type="OrthoDB" id="1884014at2759"/>
<dbReference type="EMBL" id="JACGCM010000445">
    <property type="protein sequence ID" value="KAF6172025.1"/>
    <property type="molecule type" value="Genomic_DNA"/>
</dbReference>
<gene>
    <name evidence="2" type="ORF">GIB67_029443</name>
</gene>
<comment type="caution">
    <text evidence="2">The sequence shown here is derived from an EMBL/GenBank/DDBJ whole genome shotgun (WGS) entry which is preliminary data.</text>
</comment>
<evidence type="ECO:0000313" key="3">
    <source>
        <dbReference type="Proteomes" id="UP000541444"/>
    </source>
</evidence>
<organism evidence="2 3">
    <name type="scientific">Kingdonia uniflora</name>
    <dbReference type="NCBI Taxonomy" id="39325"/>
    <lineage>
        <taxon>Eukaryota</taxon>
        <taxon>Viridiplantae</taxon>
        <taxon>Streptophyta</taxon>
        <taxon>Embryophyta</taxon>
        <taxon>Tracheophyta</taxon>
        <taxon>Spermatophyta</taxon>
        <taxon>Magnoliopsida</taxon>
        <taxon>Ranunculales</taxon>
        <taxon>Circaeasteraceae</taxon>
        <taxon>Kingdonia</taxon>
    </lineage>
</organism>
<feature type="domain" description="DUF7803" evidence="1">
    <location>
        <begin position="1"/>
        <end position="125"/>
    </location>
</feature>
<dbReference type="InterPro" id="IPR056705">
    <property type="entry name" value="DUF7803"/>
</dbReference>
<accession>A0A7J7NXW2</accession>
<evidence type="ECO:0000259" key="1">
    <source>
        <dbReference type="Pfam" id="PF25086"/>
    </source>
</evidence>
<evidence type="ECO:0000313" key="2">
    <source>
        <dbReference type="EMBL" id="KAF6172025.1"/>
    </source>
</evidence>
<dbReference type="Pfam" id="PF25086">
    <property type="entry name" value="DUF7803"/>
    <property type="match status" value="1"/>
</dbReference>
<protein>
    <recommendedName>
        <fullName evidence="1">DUF7803 domain-containing protein</fullName>
    </recommendedName>
</protein>
<name>A0A7J7NXW2_9MAGN</name>
<reference evidence="2 3" key="1">
    <citation type="journal article" date="2020" name="IScience">
        <title>Genome Sequencing of the Endangered Kingdonia uniflora (Circaeasteraceae, Ranunculales) Reveals Potential Mechanisms of Evolutionary Specialization.</title>
        <authorList>
            <person name="Sun Y."/>
            <person name="Deng T."/>
            <person name="Zhang A."/>
            <person name="Moore M.J."/>
            <person name="Landis J.B."/>
            <person name="Lin N."/>
            <person name="Zhang H."/>
            <person name="Zhang X."/>
            <person name="Huang J."/>
            <person name="Zhang X."/>
            <person name="Sun H."/>
            <person name="Wang H."/>
        </authorList>
    </citation>
    <scope>NUCLEOTIDE SEQUENCE [LARGE SCALE GENOMIC DNA]</scope>
    <source>
        <strain evidence="2">TB1705</strain>
        <tissue evidence="2">Leaf</tissue>
    </source>
</reference>
<sequence length="153" mass="17640">MEETILVGDDLMMGSSCPVIPPDITSHVLESVDLCDGVFEEDILVQVNNWCTVLSLQINKIEPFCQDEIYLYRQCVENRDKELRLRLQDSEHRLGVSIPLDEGKDRATPLQSKVTSLKRQLTFNFAVNYCKWHGRVLPKMEFSWSPYYAPSLT</sequence>
<proteinExistence type="predicted"/>
<dbReference type="PANTHER" id="PTHR36047">
    <property type="entry name" value="OS01G0191000 PROTEIN"/>
    <property type="match status" value="1"/>
</dbReference>